<dbReference type="SUPFAM" id="SSF68906">
    <property type="entry name" value="SAP domain"/>
    <property type="match status" value="1"/>
</dbReference>
<name>A0A0B6Y8B7_9EUPU</name>
<feature type="domain" description="SAP" evidence="4">
    <location>
        <begin position="12"/>
        <end position="46"/>
    </location>
</feature>
<evidence type="ECO:0000259" key="4">
    <source>
        <dbReference type="PROSITE" id="PS50800"/>
    </source>
</evidence>
<reference evidence="5" key="1">
    <citation type="submission" date="2014-12" db="EMBL/GenBank/DDBJ databases">
        <title>Insight into the proteome of Arion vulgaris.</title>
        <authorList>
            <person name="Aradska J."/>
            <person name="Bulat T."/>
            <person name="Smidak R."/>
            <person name="Sarate P."/>
            <person name="Gangsoo J."/>
            <person name="Sialana F."/>
            <person name="Bilban M."/>
            <person name="Lubec G."/>
        </authorList>
    </citation>
    <scope>NUCLEOTIDE SEQUENCE</scope>
    <source>
        <tissue evidence="5">Skin</tissue>
    </source>
</reference>
<dbReference type="GO" id="GO:0005634">
    <property type="term" value="C:nucleus"/>
    <property type="evidence" value="ECO:0007669"/>
    <property type="project" value="TreeGrafter"/>
</dbReference>
<feature type="compositionally biased region" description="Low complexity" evidence="3">
    <location>
        <begin position="107"/>
        <end position="123"/>
    </location>
</feature>
<accession>A0A0B6Y8B7</accession>
<evidence type="ECO:0000256" key="2">
    <source>
        <dbReference type="ARBA" id="ARBA00046328"/>
    </source>
</evidence>
<comment type="similarity">
    <text evidence="2">Belongs to the SAP domain-containing ribonucleoprotein family.</text>
</comment>
<dbReference type="InterPro" id="IPR036361">
    <property type="entry name" value="SAP_dom_sf"/>
</dbReference>
<dbReference type="Gene3D" id="1.10.720.30">
    <property type="entry name" value="SAP domain"/>
    <property type="match status" value="1"/>
</dbReference>
<dbReference type="PANTHER" id="PTHR46551">
    <property type="entry name" value="SAP DOMAIN-CONTAINING RIBONUCLEOPROTEIN"/>
    <property type="match status" value="1"/>
</dbReference>
<dbReference type="SMART" id="SM00513">
    <property type="entry name" value="SAP"/>
    <property type="match status" value="1"/>
</dbReference>
<keyword evidence="1" id="KW-0597">Phosphoprotein</keyword>
<dbReference type="InterPro" id="IPR052240">
    <property type="entry name" value="SAP_domain_ribonucleoprotein"/>
</dbReference>
<evidence type="ECO:0000313" key="5">
    <source>
        <dbReference type="EMBL" id="CEK52373.1"/>
    </source>
</evidence>
<feature type="non-terminal residue" evidence="5">
    <location>
        <position position="1"/>
    </location>
</feature>
<evidence type="ECO:0000256" key="1">
    <source>
        <dbReference type="ARBA" id="ARBA00022553"/>
    </source>
</evidence>
<dbReference type="InterPro" id="IPR003034">
    <property type="entry name" value="SAP_dom"/>
</dbReference>
<gene>
    <name evidence="5" type="primary">ORF16525</name>
</gene>
<dbReference type="PROSITE" id="PS50800">
    <property type="entry name" value="SAP"/>
    <property type="match status" value="1"/>
</dbReference>
<feature type="compositionally biased region" description="Polar residues" evidence="3">
    <location>
        <begin position="90"/>
        <end position="106"/>
    </location>
</feature>
<protein>
    <recommendedName>
        <fullName evidence="4">SAP domain-containing protein</fullName>
    </recommendedName>
</protein>
<sequence>LFIKMADPNVLLMKMKVPELKQALKEKGLAVSGTKAELVKRLGESIGASVDNSADVLEDSLQGIDDILNDESSPVTDKKPSEAKAAPESPVNSTAKTVSDSISSNGVTAKTDSSKSAADSTVAGKPAEVAKLSEAERLKLRAEKFGATSTDAKKEQRAQRFGLPSPGGDAPKQTVDDLEQLKKRADRFGAVVSTSLSKVDN</sequence>
<proteinExistence type="inferred from homology"/>
<dbReference type="PANTHER" id="PTHR46551:SF1">
    <property type="entry name" value="SAP DOMAIN-CONTAINING RIBONUCLEOPROTEIN"/>
    <property type="match status" value="1"/>
</dbReference>
<evidence type="ECO:0000256" key="3">
    <source>
        <dbReference type="SAM" id="MobiDB-lite"/>
    </source>
</evidence>
<dbReference type="AlphaFoldDB" id="A0A0B6Y8B7"/>
<feature type="compositionally biased region" description="Basic and acidic residues" evidence="3">
    <location>
        <begin position="131"/>
        <end position="144"/>
    </location>
</feature>
<dbReference type="Pfam" id="PF02037">
    <property type="entry name" value="SAP"/>
    <property type="match status" value="1"/>
</dbReference>
<dbReference type="EMBL" id="HACG01005508">
    <property type="protein sequence ID" value="CEK52373.1"/>
    <property type="molecule type" value="Transcribed_RNA"/>
</dbReference>
<feature type="region of interest" description="Disordered" evidence="3">
    <location>
        <begin position="61"/>
        <end position="176"/>
    </location>
</feature>
<organism evidence="5">
    <name type="scientific">Arion vulgaris</name>
    <dbReference type="NCBI Taxonomy" id="1028688"/>
    <lineage>
        <taxon>Eukaryota</taxon>
        <taxon>Metazoa</taxon>
        <taxon>Spiralia</taxon>
        <taxon>Lophotrochozoa</taxon>
        <taxon>Mollusca</taxon>
        <taxon>Gastropoda</taxon>
        <taxon>Heterobranchia</taxon>
        <taxon>Euthyneura</taxon>
        <taxon>Panpulmonata</taxon>
        <taxon>Eupulmonata</taxon>
        <taxon>Stylommatophora</taxon>
        <taxon>Helicina</taxon>
        <taxon>Arionoidea</taxon>
        <taxon>Arionidae</taxon>
        <taxon>Arion</taxon>
    </lineage>
</organism>
<dbReference type="GO" id="GO:0016973">
    <property type="term" value="P:poly(A)+ mRNA export from nucleus"/>
    <property type="evidence" value="ECO:0007669"/>
    <property type="project" value="TreeGrafter"/>
</dbReference>